<name>B8F9L0_DESAL</name>
<protein>
    <recommendedName>
        <fullName evidence="9">Glycosyltransferase RgtA/B/C/D-like domain-containing protein</fullName>
    </recommendedName>
</protein>
<dbReference type="GO" id="GO:0016763">
    <property type="term" value="F:pentosyltransferase activity"/>
    <property type="evidence" value="ECO:0007669"/>
    <property type="project" value="TreeGrafter"/>
</dbReference>
<keyword evidence="2" id="KW-1003">Cell membrane</keyword>
<feature type="transmembrane region" description="Helical" evidence="8">
    <location>
        <begin position="373"/>
        <end position="390"/>
    </location>
</feature>
<evidence type="ECO:0000313" key="11">
    <source>
        <dbReference type="Proteomes" id="UP000000739"/>
    </source>
</evidence>
<dbReference type="AlphaFoldDB" id="B8F9L0"/>
<reference evidence="10 11" key="1">
    <citation type="journal article" date="2012" name="Environ. Microbiol.">
        <title>The genome sequence of Desulfatibacillum alkenivorans AK-01: a blueprint for anaerobic alkane oxidation.</title>
        <authorList>
            <person name="Callaghan A.V."/>
            <person name="Morris B.E."/>
            <person name="Pereira I.A."/>
            <person name="McInerney M.J."/>
            <person name="Austin R.N."/>
            <person name="Groves J.T."/>
            <person name="Kukor J.J."/>
            <person name="Suflita J.M."/>
            <person name="Young L.Y."/>
            <person name="Zylstra G.J."/>
            <person name="Wawrik B."/>
        </authorList>
    </citation>
    <scope>NUCLEOTIDE SEQUENCE [LARGE SCALE GENOMIC DNA]</scope>
    <source>
        <strain evidence="10 11">AK-01</strain>
    </source>
</reference>
<evidence type="ECO:0000256" key="3">
    <source>
        <dbReference type="ARBA" id="ARBA00022676"/>
    </source>
</evidence>
<feature type="transmembrane region" description="Helical" evidence="8">
    <location>
        <begin position="402"/>
        <end position="420"/>
    </location>
</feature>
<keyword evidence="11" id="KW-1185">Reference proteome</keyword>
<dbReference type="Proteomes" id="UP000000739">
    <property type="component" value="Chromosome"/>
</dbReference>
<feature type="domain" description="Glycosyltransferase RgtA/B/C/D-like" evidence="9">
    <location>
        <begin position="89"/>
        <end position="242"/>
    </location>
</feature>
<dbReference type="HOGENOM" id="CLU_448136_0_0_7"/>
<evidence type="ECO:0000256" key="7">
    <source>
        <dbReference type="ARBA" id="ARBA00023136"/>
    </source>
</evidence>
<feature type="transmembrane region" description="Helical" evidence="8">
    <location>
        <begin position="310"/>
        <end position="335"/>
    </location>
</feature>
<gene>
    <name evidence="10" type="ordered locus">Dalk_1253</name>
</gene>
<evidence type="ECO:0000259" key="9">
    <source>
        <dbReference type="Pfam" id="PF13231"/>
    </source>
</evidence>
<keyword evidence="6 8" id="KW-1133">Transmembrane helix</keyword>
<feature type="transmembrane region" description="Helical" evidence="8">
    <location>
        <begin position="143"/>
        <end position="168"/>
    </location>
</feature>
<proteinExistence type="predicted"/>
<feature type="transmembrane region" description="Helical" evidence="8">
    <location>
        <begin position="228"/>
        <end position="248"/>
    </location>
</feature>
<evidence type="ECO:0000256" key="1">
    <source>
        <dbReference type="ARBA" id="ARBA00004651"/>
    </source>
</evidence>
<feature type="transmembrane region" description="Helical" evidence="8">
    <location>
        <begin position="30"/>
        <end position="52"/>
    </location>
</feature>
<evidence type="ECO:0000256" key="2">
    <source>
        <dbReference type="ARBA" id="ARBA00022475"/>
    </source>
</evidence>
<evidence type="ECO:0000256" key="5">
    <source>
        <dbReference type="ARBA" id="ARBA00022692"/>
    </source>
</evidence>
<evidence type="ECO:0000313" key="10">
    <source>
        <dbReference type="EMBL" id="ACL02956.1"/>
    </source>
</evidence>
<dbReference type="EMBL" id="CP001322">
    <property type="protein sequence ID" value="ACL02956.1"/>
    <property type="molecule type" value="Genomic_DNA"/>
</dbReference>
<evidence type="ECO:0000256" key="6">
    <source>
        <dbReference type="ARBA" id="ARBA00022989"/>
    </source>
</evidence>
<evidence type="ECO:0000256" key="8">
    <source>
        <dbReference type="SAM" id="Phobius"/>
    </source>
</evidence>
<keyword evidence="4" id="KW-0808">Transferase</keyword>
<keyword evidence="7 8" id="KW-0472">Membrane</keyword>
<dbReference type="Pfam" id="PF13231">
    <property type="entry name" value="PMT_2"/>
    <property type="match status" value="1"/>
</dbReference>
<feature type="transmembrane region" description="Helical" evidence="8">
    <location>
        <begin position="347"/>
        <end position="367"/>
    </location>
</feature>
<sequence>MKATLNKNACSSDAPFVSDPAKPSVRIPALIYWTALALTIGALLYLSFNVLMNGTWDNYRYLNLGRAVYQQGELVQLDVPGHPPESFVPPGYPVIIGAIMKAAGHSRPILFIKGFNTLCYWASLLIAAWIFRRFFQLGRTPTFLSVLYLSVNVSTIAFASVVFTHSPYILFSTLTLLMLFYYQESPKIGWIAAAGLCTASALYVRFPGLPLAAAAFLWMLLNKRFKHACLYAGLTAALLGFWAVPLLVSGDLEYLKQLTAKGCDFPAPQFDSLLSRYSHHLYGYCFDHIPQRALPGLFSLPHSEANGVPAALSSLLSAGAVQAMFKFGVPGLFLFEALARIRAKDWSLALLFPVVYLLMISLAASYWGRYVNYILPWFVLICVLGFMRFVKALELSPKAEMAAALAAIVLVFGSVCPQYVQRVQEASLHRGQLASLAKESKPCLECGWTDAIPFSALPAHTYLVSHTQHGARSCPVIGAFAWSRENLPENALLMGCQTALGCFHAERPVVLLPYWWCKLPYDDPRAVLPESNEWTAREILRQGADFLVMNLNDPDEPCNQYMVQVVNAFPQSFVPVYIFGTPPAAAVVLRVRKALLQETLLQRGVEDLP</sequence>
<keyword evidence="3" id="KW-0328">Glycosyltransferase</keyword>
<evidence type="ECO:0000256" key="4">
    <source>
        <dbReference type="ARBA" id="ARBA00022679"/>
    </source>
</evidence>
<feature type="transmembrane region" description="Helical" evidence="8">
    <location>
        <begin position="188"/>
        <end position="221"/>
    </location>
</feature>
<dbReference type="PANTHER" id="PTHR33908:SF11">
    <property type="entry name" value="MEMBRANE PROTEIN"/>
    <property type="match status" value="1"/>
</dbReference>
<dbReference type="eggNOG" id="COG1807">
    <property type="taxonomic scope" value="Bacteria"/>
</dbReference>
<keyword evidence="5 8" id="KW-0812">Transmembrane</keyword>
<dbReference type="PANTHER" id="PTHR33908">
    <property type="entry name" value="MANNOSYLTRANSFERASE YKCB-RELATED"/>
    <property type="match status" value="1"/>
</dbReference>
<dbReference type="KEGG" id="dal:Dalk_1253"/>
<organism evidence="10 11">
    <name type="scientific">Desulfatibacillum aliphaticivorans</name>
    <dbReference type="NCBI Taxonomy" id="218208"/>
    <lineage>
        <taxon>Bacteria</taxon>
        <taxon>Pseudomonadati</taxon>
        <taxon>Thermodesulfobacteriota</taxon>
        <taxon>Desulfobacteria</taxon>
        <taxon>Desulfobacterales</taxon>
        <taxon>Desulfatibacillaceae</taxon>
        <taxon>Desulfatibacillum</taxon>
    </lineage>
</organism>
<comment type="subcellular location">
    <subcellularLocation>
        <location evidence="1">Cell membrane</location>
        <topology evidence="1">Multi-pass membrane protein</topology>
    </subcellularLocation>
</comment>
<dbReference type="InterPro" id="IPR050297">
    <property type="entry name" value="LipidA_mod_glycosyltrf_83"/>
</dbReference>
<dbReference type="RefSeq" id="WP_012610392.1">
    <property type="nucleotide sequence ID" value="NC_011768.1"/>
</dbReference>
<dbReference type="GO" id="GO:0005886">
    <property type="term" value="C:plasma membrane"/>
    <property type="evidence" value="ECO:0007669"/>
    <property type="project" value="UniProtKB-SubCell"/>
</dbReference>
<dbReference type="GO" id="GO:0009103">
    <property type="term" value="P:lipopolysaccharide biosynthetic process"/>
    <property type="evidence" value="ECO:0007669"/>
    <property type="project" value="UniProtKB-ARBA"/>
</dbReference>
<accession>B8F9L0</accession>
<feature type="transmembrane region" description="Helical" evidence="8">
    <location>
        <begin position="110"/>
        <end position="131"/>
    </location>
</feature>
<dbReference type="InterPro" id="IPR038731">
    <property type="entry name" value="RgtA/B/C-like"/>
</dbReference>